<dbReference type="EMBL" id="UWOC01000151">
    <property type="protein sequence ID" value="VCU09674.1"/>
    <property type="molecule type" value="Genomic_DNA"/>
</dbReference>
<dbReference type="Proteomes" id="UP000289200">
    <property type="component" value="Unassembled WGS sequence"/>
</dbReference>
<dbReference type="OrthoDB" id="7502269at2"/>
<organism evidence="2 3">
    <name type="scientific">Rhodoplanes serenus</name>
    <dbReference type="NCBI Taxonomy" id="200615"/>
    <lineage>
        <taxon>Bacteria</taxon>
        <taxon>Pseudomonadati</taxon>
        <taxon>Pseudomonadota</taxon>
        <taxon>Alphaproteobacteria</taxon>
        <taxon>Hyphomicrobiales</taxon>
        <taxon>Nitrobacteraceae</taxon>
        <taxon>Rhodoplanes</taxon>
    </lineage>
</organism>
<sequence>MPDRAGAAQARLTEWMLAALMIAWGIAVALPGETLHLSGFRALVTLAPEAAWAGLSIAIGAMRAAALWINGRWRRSPLLRAGGAAWGLGWWLGLAGLLWLGADPEALPSAIAFYPVFAAFEAASVVRGAGDSYRSGALARWRTRSAG</sequence>
<feature type="transmembrane region" description="Helical" evidence="1">
    <location>
        <begin position="106"/>
        <end position="126"/>
    </location>
</feature>
<keyword evidence="1" id="KW-0472">Membrane</keyword>
<proteinExistence type="predicted"/>
<evidence type="ECO:0000313" key="2">
    <source>
        <dbReference type="EMBL" id="VCU09674.1"/>
    </source>
</evidence>
<feature type="transmembrane region" description="Helical" evidence="1">
    <location>
        <begin position="50"/>
        <end position="69"/>
    </location>
</feature>
<dbReference type="RefSeq" id="WP_129609502.1">
    <property type="nucleotide sequence ID" value="NZ_UWOC01000151.1"/>
</dbReference>
<comment type="caution">
    <text evidence="2">The sequence shown here is derived from an EMBL/GenBank/DDBJ whole genome shotgun (WGS) entry which is preliminary data.</text>
</comment>
<reference evidence="3" key="1">
    <citation type="submission" date="2018-10" db="EMBL/GenBank/DDBJ databases">
        <authorList>
            <person name="Peiro R."/>
            <person name="Begona"/>
            <person name="Cbmso G."/>
            <person name="Lopez M."/>
            <person name="Gonzalez S."/>
            <person name="Sacristan E."/>
            <person name="Castillo E."/>
        </authorList>
    </citation>
    <scope>NUCLEOTIDE SEQUENCE [LARGE SCALE GENOMIC DNA]</scope>
</reference>
<keyword evidence="3" id="KW-1185">Reference proteome</keyword>
<evidence type="ECO:0000256" key="1">
    <source>
        <dbReference type="SAM" id="Phobius"/>
    </source>
</evidence>
<name>A0A3S4BX79_9BRAD</name>
<dbReference type="AlphaFoldDB" id="A0A3S4BX79"/>
<protein>
    <submittedName>
        <fullName evidence="2">Uncharacterized protein</fullName>
    </submittedName>
</protein>
<accession>A0A3S4BX79</accession>
<keyword evidence="1" id="KW-1133">Transmembrane helix</keyword>
<gene>
    <name evidence="2" type="ORF">RHODGE_RHODGE_02843</name>
</gene>
<feature type="transmembrane region" description="Helical" evidence="1">
    <location>
        <begin position="81"/>
        <end position="100"/>
    </location>
</feature>
<evidence type="ECO:0000313" key="3">
    <source>
        <dbReference type="Proteomes" id="UP000289200"/>
    </source>
</evidence>
<keyword evidence="1" id="KW-0812">Transmembrane</keyword>
<feature type="transmembrane region" description="Helical" evidence="1">
    <location>
        <begin position="12"/>
        <end position="30"/>
    </location>
</feature>